<proteinExistence type="predicted"/>
<feature type="compositionally biased region" description="Polar residues" evidence="1">
    <location>
        <begin position="1"/>
        <end position="24"/>
    </location>
</feature>
<dbReference type="EMBL" id="BSYR01000011">
    <property type="protein sequence ID" value="GMI75281.1"/>
    <property type="molecule type" value="Genomic_DNA"/>
</dbReference>
<dbReference type="Proteomes" id="UP001165190">
    <property type="component" value="Unassembled WGS sequence"/>
</dbReference>
<evidence type="ECO:0000313" key="3">
    <source>
        <dbReference type="Proteomes" id="UP001165190"/>
    </source>
</evidence>
<organism evidence="2 3">
    <name type="scientific">Hibiscus trionum</name>
    <name type="common">Flower of an hour</name>
    <dbReference type="NCBI Taxonomy" id="183268"/>
    <lineage>
        <taxon>Eukaryota</taxon>
        <taxon>Viridiplantae</taxon>
        <taxon>Streptophyta</taxon>
        <taxon>Embryophyta</taxon>
        <taxon>Tracheophyta</taxon>
        <taxon>Spermatophyta</taxon>
        <taxon>Magnoliopsida</taxon>
        <taxon>eudicotyledons</taxon>
        <taxon>Gunneridae</taxon>
        <taxon>Pentapetalae</taxon>
        <taxon>rosids</taxon>
        <taxon>malvids</taxon>
        <taxon>Malvales</taxon>
        <taxon>Malvaceae</taxon>
        <taxon>Malvoideae</taxon>
        <taxon>Hibiscus</taxon>
    </lineage>
</organism>
<reference evidence="2" key="1">
    <citation type="submission" date="2023-05" db="EMBL/GenBank/DDBJ databases">
        <title>Genome and transcriptome analyses reveal genes involved in the formation of fine ridges on petal epidermal cells in Hibiscus trionum.</title>
        <authorList>
            <person name="Koshimizu S."/>
            <person name="Masuda S."/>
            <person name="Ishii T."/>
            <person name="Shirasu K."/>
            <person name="Hoshino A."/>
            <person name="Arita M."/>
        </authorList>
    </citation>
    <scope>NUCLEOTIDE SEQUENCE</scope>
    <source>
        <strain evidence="2">Hamamatsu line</strain>
    </source>
</reference>
<comment type="caution">
    <text evidence="2">The sequence shown here is derived from an EMBL/GenBank/DDBJ whole genome shotgun (WGS) entry which is preliminary data.</text>
</comment>
<sequence length="160" mass="17372">MGNCFTSNKIVSQNDQDDPQSCSNDADEAIKEMGNVTVSNKEGAAEESGGVDMKKKKKKKKVVRFKLNEEDGVDDRSGKQGESKSGVVRIRLVVTQEELQQIILSSGKDLKQPSMEQLLKVVKLRGVRVSEGGRTSGDDGGDGGFHGGWRPALESIPEEH</sequence>
<evidence type="ECO:0000313" key="2">
    <source>
        <dbReference type="EMBL" id="GMI75281.1"/>
    </source>
</evidence>
<feature type="region of interest" description="Disordered" evidence="1">
    <location>
        <begin position="1"/>
        <end position="58"/>
    </location>
</feature>
<gene>
    <name evidence="2" type="ORF">HRI_001197400</name>
</gene>
<dbReference type="AlphaFoldDB" id="A0A9W7HDQ0"/>
<evidence type="ECO:0000256" key="1">
    <source>
        <dbReference type="SAM" id="MobiDB-lite"/>
    </source>
</evidence>
<protein>
    <submittedName>
        <fullName evidence="2">Uncharacterized protein</fullName>
    </submittedName>
</protein>
<dbReference type="OrthoDB" id="1304043at2759"/>
<feature type="region of interest" description="Disordered" evidence="1">
    <location>
        <begin position="130"/>
        <end position="160"/>
    </location>
</feature>
<keyword evidence="3" id="KW-1185">Reference proteome</keyword>
<accession>A0A9W7HDQ0</accession>
<name>A0A9W7HDQ0_HIBTR</name>